<protein>
    <submittedName>
        <fullName evidence="2">Uncharacterized protein</fullName>
    </submittedName>
</protein>
<dbReference type="PANTHER" id="PTHR12463:SF0">
    <property type="entry name" value="ALPHA-KETOGLUTARATE-DEPENDENT DIOXYGENASE ALKB HOMOLOG 4"/>
    <property type="match status" value="1"/>
</dbReference>
<dbReference type="InterPro" id="IPR032857">
    <property type="entry name" value="ALKBH4"/>
</dbReference>
<dbReference type="SUPFAM" id="SSF51197">
    <property type="entry name" value="Clavaminate synthase-like"/>
    <property type="match status" value="1"/>
</dbReference>
<sequence>MYETACACKGIRSCKLCESTKEPLINDITSSVVFIYCDACRQAIRMDIYESNSECPHHNDIGNTNVGFPLDGIFLVSDFLDENEETDLVNYIDSDVWIPSQSGRLKQDFGIKINFKKQTIKTKYFTGMPLYSKAIIERLKAHRISEDFQSVELCNLDYHSERGSHIDPHIDDVWIWGERLITINLLSNTILSLIPNEKDSNKIIYIPIPRRWMIVLYGDARYEYKHAIQRQHIQDRRIAVTFRELTGKNDKFYEENKDLYERIVRIGKRFTGITVGRFEKIVNDINAMSIDKMDVDIASIEEKQLQEAFESTTKNTISSFEILNPSTYLINAEDKYLMKLFSHSSISLEQLKSIFSLCLCHGTILDASINQSYIVIFNSNEFSSNKQMGHLLAQWRLNTRSSLESPQKNPFDTDWFNQQYASVINKKKNSYPFLLSNLFTCQQEISTIDDNQVECGLLWSNNQ</sequence>
<evidence type="ECO:0000256" key="1">
    <source>
        <dbReference type="ARBA" id="ARBA00001954"/>
    </source>
</evidence>
<dbReference type="FunFam" id="2.60.120.590:FF:000019">
    <property type="entry name" value="DNA N6-methyl adenine demethylase"/>
    <property type="match status" value="1"/>
</dbReference>
<dbReference type="Gene3D" id="2.60.120.590">
    <property type="entry name" value="Alpha-ketoglutarate-dependent dioxygenase AlkB-like"/>
    <property type="match status" value="1"/>
</dbReference>
<dbReference type="GO" id="GO:0070988">
    <property type="term" value="P:demethylation"/>
    <property type="evidence" value="ECO:0007669"/>
    <property type="project" value="InterPro"/>
</dbReference>
<comment type="cofactor">
    <cofactor evidence="1">
        <name>Fe(2+)</name>
        <dbReference type="ChEBI" id="CHEBI:29033"/>
    </cofactor>
</comment>
<dbReference type="PANTHER" id="PTHR12463">
    <property type="entry name" value="OXYGENASE-RELATED"/>
    <property type="match status" value="1"/>
</dbReference>
<proteinExistence type="predicted"/>
<feature type="non-terminal residue" evidence="2">
    <location>
        <position position="1"/>
    </location>
</feature>
<dbReference type="Proteomes" id="UP000681720">
    <property type="component" value="Unassembled WGS sequence"/>
</dbReference>
<dbReference type="InterPro" id="IPR037151">
    <property type="entry name" value="AlkB-like_sf"/>
</dbReference>
<reference evidence="2" key="1">
    <citation type="submission" date="2021-02" db="EMBL/GenBank/DDBJ databases">
        <authorList>
            <person name="Nowell W R."/>
        </authorList>
    </citation>
    <scope>NUCLEOTIDE SEQUENCE</scope>
</reference>
<dbReference type="AlphaFoldDB" id="A0A8S2Z4T7"/>
<dbReference type="EMBL" id="CAJOBJ010104061">
    <property type="protein sequence ID" value="CAF4600880.1"/>
    <property type="molecule type" value="Genomic_DNA"/>
</dbReference>
<organism evidence="2 3">
    <name type="scientific">Rotaria magnacalcarata</name>
    <dbReference type="NCBI Taxonomy" id="392030"/>
    <lineage>
        <taxon>Eukaryota</taxon>
        <taxon>Metazoa</taxon>
        <taxon>Spiralia</taxon>
        <taxon>Gnathifera</taxon>
        <taxon>Rotifera</taxon>
        <taxon>Eurotatoria</taxon>
        <taxon>Bdelloidea</taxon>
        <taxon>Philodinida</taxon>
        <taxon>Philodinidae</taxon>
        <taxon>Rotaria</taxon>
    </lineage>
</organism>
<dbReference type="GO" id="GO:0032451">
    <property type="term" value="F:demethylase activity"/>
    <property type="evidence" value="ECO:0007669"/>
    <property type="project" value="TreeGrafter"/>
</dbReference>
<comment type="caution">
    <text evidence="2">The sequence shown here is derived from an EMBL/GenBank/DDBJ whole genome shotgun (WGS) entry which is preliminary data.</text>
</comment>
<gene>
    <name evidence="2" type="ORF">GIL414_LOCUS38919</name>
</gene>
<name>A0A8S2Z4T7_9BILA</name>
<accession>A0A8S2Z4T7</accession>
<evidence type="ECO:0000313" key="2">
    <source>
        <dbReference type="EMBL" id="CAF4600880.1"/>
    </source>
</evidence>
<evidence type="ECO:0000313" key="3">
    <source>
        <dbReference type="Proteomes" id="UP000681720"/>
    </source>
</evidence>
<dbReference type="GO" id="GO:0016491">
    <property type="term" value="F:oxidoreductase activity"/>
    <property type="evidence" value="ECO:0007669"/>
    <property type="project" value="TreeGrafter"/>
</dbReference>